<dbReference type="EMBL" id="CP045871">
    <property type="protein sequence ID" value="QGG81085.1"/>
    <property type="molecule type" value="Genomic_DNA"/>
</dbReference>
<dbReference type="InterPro" id="IPR001807">
    <property type="entry name" value="ClC"/>
</dbReference>
<feature type="transmembrane region" description="Helical" evidence="10">
    <location>
        <begin position="317"/>
        <end position="335"/>
    </location>
</feature>
<feature type="transmembrane region" description="Helical" evidence="10">
    <location>
        <begin position="16"/>
        <end position="35"/>
    </location>
</feature>
<sequence>MSFFAFRRRLSQGDEFVFQTLIGLVIGMAVAVIVMMFHELIDVAASASQFEDWPWWQRLLLPIAGAIACYALLQRHQNRAQLGVGHVIETLHRAPRHWPVTNAILQFLLTPVLLASGQSGGREGPAVHLGATFGAWMTERMHLPRNNLRVFVGAGAAAAISSTFGTPLAGVAFAMEVVVMEYTVAGFLPIIAAAVAASWLIGILVGAPLVSIPDLSSMQSPDLGWVLVLGLGSGLISAAFNWVVRTTAQHRPRFGVIWAGVICGAVGVFVPDVMGDGFYVLGDLLATPSVWQLLVLLLVCKLLVTGLSLGLGMPIGFIGPLLLMGAAWGALVGLASGAPDPLLTLIGMTAVMGGALFAPLAAVLAVIELSQQTDLILPAMTAVAIAILLHRLLGQEGLFVHQLADAGRPLALHRSNHPMHHLGVDAAIRNNVVQINRRFNGLPKPADVVVWGVGRRQMRAMEWLEFVKASNELAPGSDLATVIQGHTLERMHNDATLAEVWAHTRASHAQGAYFRHPNGRLNGIIWRTQLEDQFQ</sequence>
<evidence type="ECO:0000256" key="9">
    <source>
        <dbReference type="ARBA" id="ARBA00023303"/>
    </source>
</evidence>
<accession>A0A5Q2QJ50</accession>
<dbReference type="PANTHER" id="PTHR43427:SF6">
    <property type="entry name" value="CHLORIDE CHANNEL PROTEIN CLC-E"/>
    <property type="match status" value="1"/>
</dbReference>
<gene>
    <name evidence="11" type="ORF">GH975_11135</name>
</gene>
<dbReference type="GO" id="GO:0034707">
    <property type="term" value="C:chloride channel complex"/>
    <property type="evidence" value="ECO:0007669"/>
    <property type="project" value="UniProtKB-KW"/>
</dbReference>
<protein>
    <recommendedName>
        <fullName evidence="13">H+/Cl-antiporter ClcA</fullName>
    </recommendedName>
</protein>
<dbReference type="RefSeq" id="WP_153714588.1">
    <property type="nucleotide sequence ID" value="NZ_CP045871.1"/>
</dbReference>
<feature type="transmembrane region" description="Helical" evidence="10">
    <location>
        <begin position="223"/>
        <end position="244"/>
    </location>
</feature>
<evidence type="ECO:0000256" key="1">
    <source>
        <dbReference type="ARBA" id="ARBA00004141"/>
    </source>
</evidence>
<reference evidence="11 12" key="1">
    <citation type="submission" date="2019-11" db="EMBL/GenBank/DDBJ databases">
        <authorList>
            <person name="Khan S.A."/>
            <person name="Jeon C.O."/>
            <person name="Chun B.H."/>
        </authorList>
    </citation>
    <scope>NUCLEOTIDE SEQUENCE [LARGE SCALE GENOMIC DNA]</scope>
    <source>
        <strain evidence="11 12">IMCC 1097</strain>
    </source>
</reference>
<keyword evidence="5" id="KW-0406">Ion transport</keyword>
<evidence type="ECO:0000256" key="4">
    <source>
        <dbReference type="ARBA" id="ARBA00022989"/>
    </source>
</evidence>
<feature type="transmembrane region" description="Helical" evidence="10">
    <location>
        <begin position="256"/>
        <end position="281"/>
    </location>
</feature>
<feature type="transmembrane region" description="Helical" evidence="10">
    <location>
        <begin position="342"/>
        <end position="369"/>
    </location>
</feature>
<name>A0A5Q2QJ50_9GAMM</name>
<evidence type="ECO:0000256" key="3">
    <source>
        <dbReference type="ARBA" id="ARBA00022692"/>
    </source>
</evidence>
<dbReference type="GO" id="GO:0005254">
    <property type="term" value="F:chloride channel activity"/>
    <property type="evidence" value="ECO:0007669"/>
    <property type="project" value="UniProtKB-KW"/>
</dbReference>
<evidence type="ECO:0000256" key="6">
    <source>
        <dbReference type="ARBA" id="ARBA00023136"/>
    </source>
</evidence>
<keyword evidence="12" id="KW-1185">Reference proteome</keyword>
<dbReference type="PANTHER" id="PTHR43427">
    <property type="entry name" value="CHLORIDE CHANNEL PROTEIN CLC-E"/>
    <property type="match status" value="1"/>
</dbReference>
<evidence type="ECO:0000256" key="2">
    <source>
        <dbReference type="ARBA" id="ARBA00022448"/>
    </source>
</evidence>
<keyword evidence="9" id="KW-0407">Ion channel</keyword>
<dbReference type="OrthoDB" id="9767361at2"/>
<evidence type="ECO:0000256" key="5">
    <source>
        <dbReference type="ARBA" id="ARBA00023065"/>
    </source>
</evidence>
<dbReference type="Proteomes" id="UP000388235">
    <property type="component" value="Chromosome"/>
</dbReference>
<dbReference type="Pfam" id="PF00654">
    <property type="entry name" value="Voltage_CLC"/>
    <property type="match status" value="1"/>
</dbReference>
<evidence type="ECO:0008006" key="13">
    <source>
        <dbReference type="Google" id="ProtNLM"/>
    </source>
</evidence>
<feature type="transmembrane region" description="Helical" evidence="10">
    <location>
        <begin position="375"/>
        <end position="393"/>
    </location>
</feature>
<evidence type="ECO:0000256" key="7">
    <source>
        <dbReference type="ARBA" id="ARBA00023173"/>
    </source>
</evidence>
<keyword evidence="8" id="KW-0868">Chloride</keyword>
<dbReference type="SUPFAM" id="SSF81340">
    <property type="entry name" value="Clc chloride channel"/>
    <property type="match status" value="1"/>
</dbReference>
<keyword evidence="4 10" id="KW-1133">Transmembrane helix</keyword>
<feature type="transmembrane region" description="Helical" evidence="10">
    <location>
        <begin position="150"/>
        <end position="175"/>
    </location>
</feature>
<keyword evidence="7" id="KW-0869">Chloride channel</keyword>
<feature type="transmembrane region" description="Helical" evidence="10">
    <location>
        <begin position="55"/>
        <end position="73"/>
    </location>
</feature>
<dbReference type="InterPro" id="IPR050368">
    <property type="entry name" value="ClC-type_chloride_channel"/>
</dbReference>
<dbReference type="PRINTS" id="PR00762">
    <property type="entry name" value="CLCHANNEL"/>
</dbReference>
<organism evidence="11 12">
    <name type="scientific">Litorivicinus lipolyticus</name>
    <dbReference type="NCBI Taxonomy" id="418701"/>
    <lineage>
        <taxon>Bacteria</taxon>
        <taxon>Pseudomonadati</taxon>
        <taxon>Pseudomonadota</taxon>
        <taxon>Gammaproteobacteria</taxon>
        <taxon>Oceanospirillales</taxon>
        <taxon>Litorivicinaceae</taxon>
        <taxon>Litorivicinus</taxon>
    </lineage>
</organism>
<keyword evidence="2" id="KW-0813">Transport</keyword>
<evidence type="ECO:0000256" key="8">
    <source>
        <dbReference type="ARBA" id="ARBA00023214"/>
    </source>
</evidence>
<feature type="transmembrane region" description="Helical" evidence="10">
    <location>
        <begin position="187"/>
        <end position="211"/>
    </location>
</feature>
<evidence type="ECO:0000256" key="10">
    <source>
        <dbReference type="SAM" id="Phobius"/>
    </source>
</evidence>
<comment type="subcellular location">
    <subcellularLocation>
        <location evidence="1">Membrane</location>
        <topology evidence="1">Multi-pass membrane protein</topology>
    </subcellularLocation>
</comment>
<dbReference type="InterPro" id="IPR014743">
    <property type="entry name" value="Cl-channel_core"/>
</dbReference>
<keyword evidence="3 10" id="KW-0812">Transmembrane</keyword>
<evidence type="ECO:0000313" key="12">
    <source>
        <dbReference type="Proteomes" id="UP000388235"/>
    </source>
</evidence>
<dbReference type="AlphaFoldDB" id="A0A5Q2QJ50"/>
<feature type="transmembrane region" description="Helical" evidence="10">
    <location>
        <begin position="293"/>
        <end position="311"/>
    </location>
</feature>
<keyword evidence="6 10" id="KW-0472">Membrane</keyword>
<proteinExistence type="predicted"/>
<dbReference type="Gene3D" id="1.10.3080.10">
    <property type="entry name" value="Clc chloride channel"/>
    <property type="match status" value="1"/>
</dbReference>
<evidence type="ECO:0000313" key="11">
    <source>
        <dbReference type="EMBL" id="QGG81085.1"/>
    </source>
</evidence>
<dbReference type="KEGG" id="llp:GH975_11135"/>
<dbReference type="CDD" id="cd00400">
    <property type="entry name" value="Voltage_gated_ClC"/>
    <property type="match status" value="1"/>
</dbReference>